<dbReference type="EMBL" id="MU859093">
    <property type="protein sequence ID" value="KAK3954224.1"/>
    <property type="molecule type" value="Genomic_DNA"/>
</dbReference>
<feature type="domain" description="C2H2-type" evidence="2">
    <location>
        <begin position="436"/>
        <end position="466"/>
    </location>
</feature>
<accession>A0AAN6P0C1</accession>
<reference evidence="3" key="2">
    <citation type="submission" date="2023-06" db="EMBL/GenBank/DDBJ databases">
        <authorList>
            <consortium name="Lawrence Berkeley National Laboratory"/>
            <person name="Mondo S.J."/>
            <person name="Hensen N."/>
            <person name="Bonometti L."/>
            <person name="Westerberg I."/>
            <person name="Brannstrom I.O."/>
            <person name="Guillou S."/>
            <person name="Cros-Aarteil S."/>
            <person name="Calhoun S."/>
            <person name="Haridas S."/>
            <person name="Kuo A."/>
            <person name="Pangilinan J."/>
            <person name="Riley R."/>
            <person name="Labutti K."/>
            <person name="Andreopoulos B."/>
            <person name="Lipzen A."/>
            <person name="Chen C."/>
            <person name="Yanf M."/>
            <person name="Daum C."/>
            <person name="Ng V."/>
            <person name="Clum A."/>
            <person name="Steindorff A."/>
            <person name="Ohm R."/>
            <person name="Martin F."/>
            <person name="Silar P."/>
            <person name="Natvig D."/>
            <person name="Lalanne C."/>
            <person name="Gautier V."/>
            <person name="Ament-Velasquez S.L."/>
            <person name="Kruys A."/>
            <person name="Hutchinson M.I."/>
            <person name="Powell A.J."/>
            <person name="Barry K."/>
            <person name="Miller A.N."/>
            <person name="Grigoriev I.V."/>
            <person name="Debuchy R."/>
            <person name="Gladieux P."/>
            <person name="Thoren M.H."/>
            <person name="Johannesson H."/>
        </authorList>
    </citation>
    <scope>NUCLEOTIDE SEQUENCE</scope>
    <source>
        <strain evidence="3">CBS 626.80</strain>
    </source>
</reference>
<feature type="compositionally biased region" description="Basic and acidic residues" evidence="1">
    <location>
        <begin position="495"/>
        <end position="507"/>
    </location>
</feature>
<feature type="region of interest" description="Disordered" evidence="1">
    <location>
        <begin position="284"/>
        <end position="310"/>
    </location>
</feature>
<dbReference type="AlphaFoldDB" id="A0AAN6P0C1"/>
<comment type="caution">
    <text evidence="3">The sequence shown here is derived from an EMBL/GenBank/DDBJ whole genome shotgun (WGS) entry which is preliminary data.</text>
</comment>
<evidence type="ECO:0000259" key="2">
    <source>
        <dbReference type="SMART" id="SM00355"/>
    </source>
</evidence>
<feature type="domain" description="C2H2-type" evidence="2">
    <location>
        <begin position="400"/>
        <end position="426"/>
    </location>
</feature>
<keyword evidence="4" id="KW-1185">Reference proteome</keyword>
<dbReference type="Gene3D" id="3.30.160.60">
    <property type="entry name" value="Classic Zinc Finger"/>
    <property type="match status" value="1"/>
</dbReference>
<dbReference type="InterPro" id="IPR013087">
    <property type="entry name" value="Znf_C2H2_type"/>
</dbReference>
<evidence type="ECO:0000313" key="3">
    <source>
        <dbReference type="EMBL" id="KAK3954224.1"/>
    </source>
</evidence>
<evidence type="ECO:0000313" key="4">
    <source>
        <dbReference type="Proteomes" id="UP001303222"/>
    </source>
</evidence>
<dbReference type="InterPro" id="IPR059095">
    <property type="entry name" value="Znf_C2H2_17_2nd"/>
</dbReference>
<name>A0AAN6P0C1_9PEZI</name>
<feature type="compositionally biased region" description="Low complexity" evidence="1">
    <location>
        <begin position="133"/>
        <end position="142"/>
    </location>
</feature>
<protein>
    <recommendedName>
        <fullName evidence="2">C2H2-type domain-containing protein</fullName>
    </recommendedName>
</protein>
<feature type="region of interest" description="Disordered" evidence="1">
    <location>
        <begin position="469"/>
        <end position="524"/>
    </location>
</feature>
<dbReference type="Pfam" id="PF26176">
    <property type="entry name" value="zf_C2H2_17_2"/>
    <property type="match status" value="1"/>
</dbReference>
<reference evidence="3" key="1">
    <citation type="journal article" date="2023" name="Mol. Phylogenet. Evol.">
        <title>Genome-scale phylogeny and comparative genomics of the fungal order Sordariales.</title>
        <authorList>
            <person name="Hensen N."/>
            <person name="Bonometti L."/>
            <person name="Westerberg I."/>
            <person name="Brannstrom I.O."/>
            <person name="Guillou S."/>
            <person name="Cros-Aarteil S."/>
            <person name="Calhoun S."/>
            <person name="Haridas S."/>
            <person name="Kuo A."/>
            <person name="Mondo S."/>
            <person name="Pangilinan J."/>
            <person name="Riley R."/>
            <person name="LaButti K."/>
            <person name="Andreopoulos B."/>
            <person name="Lipzen A."/>
            <person name="Chen C."/>
            <person name="Yan M."/>
            <person name="Daum C."/>
            <person name="Ng V."/>
            <person name="Clum A."/>
            <person name="Steindorff A."/>
            <person name="Ohm R.A."/>
            <person name="Martin F."/>
            <person name="Silar P."/>
            <person name="Natvig D.O."/>
            <person name="Lalanne C."/>
            <person name="Gautier V."/>
            <person name="Ament-Velasquez S.L."/>
            <person name="Kruys A."/>
            <person name="Hutchinson M.I."/>
            <person name="Powell A.J."/>
            <person name="Barry K."/>
            <person name="Miller A.N."/>
            <person name="Grigoriev I.V."/>
            <person name="Debuchy R."/>
            <person name="Gladieux P."/>
            <person name="Hiltunen Thoren M."/>
            <person name="Johannesson H."/>
        </authorList>
    </citation>
    <scope>NUCLEOTIDE SEQUENCE</scope>
    <source>
        <strain evidence="3">CBS 626.80</strain>
    </source>
</reference>
<evidence type="ECO:0000256" key="1">
    <source>
        <dbReference type="SAM" id="MobiDB-lite"/>
    </source>
</evidence>
<dbReference type="Proteomes" id="UP001303222">
    <property type="component" value="Unassembled WGS sequence"/>
</dbReference>
<sequence>MTAIVVPRNSDNTMSGYNTHVELDEVHTPSSDYSFAQTNMLPPTTGLFSFCQTGPADLNGSSWDATTEGPQNFSEFTVAGDYYTTGDAEDCFVPFSQNTPRPDQTETMEDYQARWNAAAAAVDKVPKAEPMRRMTSQSSTSSHKQRIIKSTPPTKRVGRSRVPSVHLTSTSSALSKLDVSGNGSSYQDASLTNGRMMDVPQFSTPDFESFNGHPAFYTSMMGMPDGLPYSTDMGPSAMNQHVNPQIFTAGMIGSSPQSWGSPSPIGSSRMSSPGFFEGDVFSGVPSVSSPEESTSSISPVLPGQSPRMSRNGSQFMTTEDIHGNVIPAMEDAFSLPPAFGARRMSSDGESARDHYLYKNALPQADGLFHCPWEGETNCNHKPEKLKCNYDKFVDSHLKPYRCKVEGCQNARFSSTACLLRHEREAHAMHGHGEKPYLCTYEGCERSLPGHGFPRQWNLRDHMRRVHNDNGSTAQAASSPPPSGASASSRGRKRKSEGDKQEAQEKTNSRKSANKISKAEAQADVHRAQWSEHQKALQSIFQEYLQPEDPQSLQYIKDAQEHLVAMGKLHQALSNGVQPRSWKM</sequence>
<dbReference type="SMART" id="SM00355">
    <property type="entry name" value="ZnF_C2H2"/>
    <property type="match status" value="2"/>
</dbReference>
<feature type="region of interest" description="Disordered" evidence="1">
    <location>
        <begin position="126"/>
        <end position="171"/>
    </location>
</feature>
<dbReference type="InterPro" id="IPR059009">
    <property type="entry name" value="Znf_C2H2_17_1st"/>
</dbReference>
<proteinExistence type="predicted"/>
<dbReference type="Pfam" id="PF26177">
    <property type="entry name" value="zf_C2H2_17_1st"/>
    <property type="match status" value="1"/>
</dbReference>
<gene>
    <name evidence="3" type="ORF">QBC32DRAFT_368811</name>
</gene>
<organism evidence="3 4">
    <name type="scientific">Pseudoneurospora amorphoporcata</name>
    <dbReference type="NCBI Taxonomy" id="241081"/>
    <lineage>
        <taxon>Eukaryota</taxon>
        <taxon>Fungi</taxon>
        <taxon>Dikarya</taxon>
        <taxon>Ascomycota</taxon>
        <taxon>Pezizomycotina</taxon>
        <taxon>Sordariomycetes</taxon>
        <taxon>Sordariomycetidae</taxon>
        <taxon>Sordariales</taxon>
        <taxon>Sordariaceae</taxon>
        <taxon>Pseudoneurospora</taxon>
    </lineage>
</organism>
<feature type="compositionally biased region" description="Low complexity" evidence="1">
    <location>
        <begin position="284"/>
        <end position="300"/>
    </location>
</feature>